<comment type="caution">
    <text evidence="1">The sequence shown here is derived from an EMBL/GenBank/DDBJ whole genome shotgun (WGS) entry which is preliminary data.</text>
</comment>
<accession>A0ACC2JFN0</accession>
<reference evidence="1" key="1">
    <citation type="submission" date="2022-12" db="EMBL/GenBank/DDBJ databases">
        <title>Genome Sequence of Lasiodiplodia mahajangana.</title>
        <authorList>
            <person name="Buettner E."/>
        </authorList>
    </citation>
    <scope>NUCLEOTIDE SEQUENCE</scope>
    <source>
        <strain evidence="1">VT137</strain>
    </source>
</reference>
<dbReference type="Proteomes" id="UP001153332">
    <property type="component" value="Unassembled WGS sequence"/>
</dbReference>
<sequence>MPSVTHREDGTDGPTPKVRGQNPKFHDIKERLDRILERRLRKGHCPMQVREAVKGVLQKYQEPTTRKLYQKLVSLTCEECKKVLQGSPVEIKGVVHGRVKQYDSLKDKLESMQLDQKFQDLVYQEKDVYKHVDMGDLAGVRIGLYFPKDVVTVAKAISQRFEVKHLFGTVTGNRRVTEEGKLNIDDHMKGKWNYTSTDGTIQYWEHYGYKSWQVVVGPGPTLSTRFEELKKEMERRGLGPLTVEIQIGTVVTQAWAEVQHNIVYKNPKKIVATPTMNRMIDCINGLAVTTDIMLAELERDVEPAWTEAEKEADRELKREEDRLKELSEDEATQTKSPPATPIKRSKETTPSQGSEEGRPTKRLKAATPTKDSDGESSPKGSKETPVKDMIKDGIGRLRKKGYRPSGREKVHTGQAKKRKR</sequence>
<name>A0ACC2JFN0_9PEZI</name>
<evidence type="ECO:0000313" key="2">
    <source>
        <dbReference type="Proteomes" id="UP001153332"/>
    </source>
</evidence>
<proteinExistence type="predicted"/>
<keyword evidence="2" id="KW-1185">Reference proteome</keyword>
<organism evidence="1 2">
    <name type="scientific">Lasiodiplodia mahajangana</name>
    <dbReference type="NCBI Taxonomy" id="1108764"/>
    <lineage>
        <taxon>Eukaryota</taxon>
        <taxon>Fungi</taxon>
        <taxon>Dikarya</taxon>
        <taxon>Ascomycota</taxon>
        <taxon>Pezizomycotina</taxon>
        <taxon>Dothideomycetes</taxon>
        <taxon>Dothideomycetes incertae sedis</taxon>
        <taxon>Botryosphaeriales</taxon>
        <taxon>Botryosphaeriaceae</taxon>
        <taxon>Lasiodiplodia</taxon>
    </lineage>
</organism>
<dbReference type="EMBL" id="JAPUUL010001936">
    <property type="protein sequence ID" value="KAJ8126274.1"/>
    <property type="molecule type" value="Genomic_DNA"/>
</dbReference>
<gene>
    <name evidence="1" type="ORF">O1611_g7365</name>
</gene>
<protein>
    <submittedName>
        <fullName evidence="1">Uncharacterized protein</fullName>
    </submittedName>
</protein>
<evidence type="ECO:0000313" key="1">
    <source>
        <dbReference type="EMBL" id="KAJ8126274.1"/>
    </source>
</evidence>